<protein>
    <submittedName>
        <fullName evidence="1">Uncharacterized protein</fullName>
    </submittedName>
</protein>
<dbReference type="EMBL" id="VLKZ01000006">
    <property type="protein sequence ID" value="TWI55912.1"/>
    <property type="molecule type" value="Genomic_DNA"/>
</dbReference>
<keyword evidence="2" id="KW-1185">Reference proteome</keyword>
<sequence>MSKVMNLMGIWIGKIKGNNADGKFIGTYRAVISKEGHFPFKMTLHFDGTNNSSNKPYKKVEFVSSNVNVLKRKFRMSLPTKEKEKILWVKKV</sequence>
<dbReference type="Proteomes" id="UP000315711">
    <property type="component" value="Unassembled WGS sequence"/>
</dbReference>
<reference evidence="1 2" key="1">
    <citation type="journal article" date="2015" name="Stand. Genomic Sci.">
        <title>Genomic Encyclopedia of Bacterial and Archaeal Type Strains, Phase III: the genomes of soil and plant-associated and newly described type strains.</title>
        <authorList>
            <person name="Whitman W.B."/>
            <person name="Woyke T."/>
            <person name="Klenk H.P."/>
            <person name="Zhou Y."/>
            <person name="Lilburn T.G."/>
            <person name="Beck B.J."/>
            <person name="De Vos P."/>
            <person name="Vandamme P."/>
            <person name="Eisen J.A."/>
            <person name="Garrity G."/>
            <person name="Hugenholtz P."/>
            <person name="Kyrpides N.C."/>
        </authorList>
    </citation>
    <scope>NUCLEOTIDE SEQUENCE [LARGE SCALE GENOMIC DNA]</scope>
    <source>
        <strain evidence="1 2">CGMCC 1.10116</strain>
    </source>
</reference>
<name>A0A562QGM6_9BACI</name>
<accession>A0A562QGM6</accession>
<evidence type="ECO:0000313" key="2">
    <source>
        <dbReference type="Proteomes" id="UP000315711"/>
    </source>
</evidence>
<comment type="caution">
    <text evidence="1">The sequence shown here is derived from an EMBL/GenBank/DDBJ whole genome shotgun (WGS) entry which is preliminary data.</text>
</comment>
<evidence type="ECO:0000313" key="1">
    <source>
        <dbReference type="EMBL" id="TWI55912.1"/>
    </source>
</evidence>
<dbReference type="AlphaFoldDB" id="A0A562QGM6"/>
<proteinExistence type="predicted"/>
<gene>
    <name evidence="1" type="ORF">IQ10_02474</name>
</gene>
<organism evidence="1 2">
    <name type="scientific">Halalkalibacter nanhaiisediminis</name>
    <dbReference type="NCBI Taxonomy" id="688079"/>
    <lineage>
        <taxon>Bacteria</taxon>
        <taxon>Bacillati</taxon>
        <taxon>Bacillota</taxon>
        <taxon>Bacilli</taxon>
        <taxon>Bacillales</taxon>
        <taxon>Bacillaceae</taxon>
        <taxon>Halalkalibacter</taxon>
    </lineage>
</organism>